<evidence type="ECO:0000256" key="6">
    <source>
        <dbReference type="SAM" id="SignalP"/>
    </source>
</evidence>
<evidence type="ECO:0000313" key="9">
    <source>
        <dbReference type="EMBL" id="PDT23349.1"/>
    </source>
</evidence>
<dbReference type="RefSeq" id="WP_097534195.1">
    <property type="nucleotide sequence ID" value="NZ_JAVLSD010000014.1"/>
</dbReference>
<feature type="chain" id="PRO_5043154353" evidence="6">
    <location>
        <begin position="26"/>
        <end position="328"/>
    </location>
</feature>
<keyword evidence="3" id="KW-0813">Transport</keyword>
<evidence type="ECO:0000256" key="3">
    <source>
        <dbReference type="ARBA" id="ARBA00022448"/>
    </source>
</evidence>
<evidence type="ECO:0000256" key="5">
    <source>
        <dbReference type="ARBA" id="ARBA00022729"/>
    </source>
</evidence>
<dbReference type="EMBL" id="JAVLSF010000003">
    <property type="protein sequence ID" value="MDR9772656.1"/>
    <property type="molecule type" value="Genomic_DNA"/>
</dbReference>
<dbReference type="PANTHER" id="PTHR30532:SF1">
    <property type="entry name" value="IRON(3+)-HYDROXAMATE-BINDING PROTEIN FHUD"/>
    <property type="match status" value="1"/>
</dbReference>
<dbReference type="PROSITE" id="PS50983">
    <property type="entry name" value="FE_B12_PBP"/>
    <property type="match status" value="1"/>
</dbReference>
<protein>
    <submittedName>
        <fullName evidence="8 9">ABC transporter substrate-binding protein</fullName>
    </submittedName>
</protein>
<dbReference type="InterPro" id="IPR051313">
    <property type="entry name" value="Bact_iron-sidero_bind"/>
</dbReference>
<keyword evidence="4" id="KW-0406">Ion transport</keyword>
<reference evidence="8" key="2">
    <citation type="submission" date="2023-04" db="EMBL/GenBank/DDBJ databases">
        <title>Genomic characterization of faba bean (Vicia faba) microsymbionts in Mexican soils.</title>
        <authorList>
            <person name="Rivera Orduna F.N."/>
            <person name="Guevara-Luna J."/>
            <person name="Yan J."/>
            <person name="Arroyo-Herrera I."/>
            <person name="Li Y."/>
            <person name="Vasquez-Murrieta M.S."/>
            <person name="Wang E.T."/>
        </authorList>
    </citation>
    <scope>NUCLEOTIDE SEQUENCE</scope>
    <source>
        <strain evidence="8">CH26</strain>
    </source>
</reference>
<proteinExistence type="inferred from homology"/>
<keyword evidence="4" id="KW-0410">Iron transport</keyword>
<evidence type="ECO:0000313" key="8">
    <source>
        <dbReference type="EMBL" id="MDR9772656.1"/>
    </source>
</evidence>
<dbReference type="Gene3D" id="3.40.50.1980">
    <property type="entry name" value="Nitrogenase molybdenum iron protein domain"/>
    <property type="match status" value="2"/>
</dbReference>
<comment type="similarity">
    <text evidence="2">Belongs to the bacterial solute-binding protein 8 family.</text>
</comment>
<organism evidence="8 11">
    <name type="scientific">Rhizobium hidalgonense</name>
    <dbReference type="NCBI Taxonomy" id="1538159"/>
    <lineage>
        <taxon>Bacteria</taxon>
        <taxon>Pseudomonadati</taxon>
        <taxon>Pseudomonadota</taxon>
        <taxon>Alphaproteobacteria</taxon>
        <taxon>Hyphomicrobiales</taxon>
        <taxon>Rhizobiaceae</taxon>
        <taxon>Rhizobium/Agrobacterium group</taxon>
        <taxon>Rhizobium</taxon>
    </lineage>
</organism>
<evidence type="ECO:0000256" key="4">
    <source>
        <dbReference type="ARBA" id="ARBA00022496"/>
    </source>
</evidence>
<evidence type="ECO:0000313" key="10">
    <source>
        <dbReference type="Proteomes" id="UP000219914"/>
    </source>
</evidence>
<reference evidence="9 10" key="1">
    <citation type="submission" date="2017-09" db="EMBL/GenBank/DDBJ databases">
        <title>Comparative genomics of rhizobia isolated from Phaseolus vulgaris in China.</title>
        <authorList>
            <person name="Tong W."/>
        </authorList>
    </citation>
    <scope>NUCLEOTIDE SEQUENCE [LARGE SCALE GENOMIC DNA]</scope>
    <source>
        <strain evidence="9 10">FH14</strain>
    </source>
</reference>
<dbReference type="GO" id="GO:1901678">
    <property type="term" value="P:iron coordination entity transport"/>
    <property type="evidence" value="ECO:0007669"/>
    <property type="project" value="UniProtKB-ARBA"/>
</dbReference>
<dbReference type="EMBL" id="NWSY01000008">
    <property type="protein sequence ID" value="PDT23349.1"/>
    <property type="molecule type" value="Genomic_DNA"/>
</dbReference>
<sequence>MTRYARRFFSALGLSAMLAAGAAQADDGGKISIVDDRGVIVDDRGVAVEVPALPKRIASISYFADDVALALGIKPVASTYMTSGREPDFLLGLTSGMKQIGQRAKPNLELLSEAKPDLIIAIRRYTVGNAAQLQNIAPYVAYNMELLEESYSETAALSKLLGKPARGERLNADFRKHLSEFAAKAPKGHPRFLIMWGGATPFAFHTENTSASIVAAIGGDNIPGPKSPGGEFGIDLSLETMLEKDPEVIFVYDSGPDRPHESNPIWSQLSAVKNNRVFYVGDQWVETNGPIAREIVLREAAHYLYPDTFPAVDVKAEAAKLIPAELQN</sequence>
<keyword evidence="10" id="KW-1185">Reference proteome</keyword>
<dbReference type="InterPro" id="IPR002491">
    <property type="entry name" value="ABC_transptr_periplasmic_BD"/>
</dbReference>
<comment type="caution">
    <text evidence="8">The sequence shown here is derived from an EMBL/GenBank/DDBJ whole genome shotgun (WGS) entry which is preliminary data.</text>
</comment>
<dbReference type="SUPFAM" id="SSF53807">
    <property type="entry name" value="Helical backbone' metal receptor"/>
    <property type="match status" value="1"/>
</dbReference>
<dbReference type="Proteomes" id="UP000219914">
    <property type="component" value="Unassembled WGS sequence"/>
</dbReference>
<accession>A0A2A6KG19</accession>
<dbReference type="PANTHER" id="PTHR30532">
    <property type="entry name" value="IRON III DICITRATE-BINDING PERIPLASMIC PROTEIN"/>
    <property type="match status" value="1"/>
</dbReference>
<keyword evidence="5 6" id="KW-0732">Signal</keyword>
<evidence type="ECO:0000313" key="11">
    <source>
        <dbReference type="Proteomes" id="UP001268610"/>
    </source>
</evidence>
<dbReference type="Proteomes" id="UP001268610">
    <property type="component" value="Unassembled WGS sequence"/>
</dbReference>
<evidence type="ECO:0000256" key="2">
    <source>
        <dbReference type="ARBA" id="ARBA00008814"/>
    </source>
</evidence>
<dbReference type="AlphaFoldDB" id="A0A2A6KG19"/>
<dbReference type="Pfam" id="PF01497">
    <property type="entry name" value="Peripla_BP_2"/>
    <property type="match status" value="1"/>
</dbReference>
<evidence type="ECO:0000256" key="1">
    <source>
        <dbReference type="ARBA" id="ARBA00004196"/>
    </source>
</evidence>
<gene>
    <name evidence="9" type="ORF">CO674_12980</name>
    <name evidence="8" type="ORF">RJJ65_08305</name>
</gene>
<feature type="signal peptide" evidence="6">
    <location>
        <begin position="1"/>
        <end position="25"/>
    </location>
</feature>
<dbReference type="GO" id="GO:0030288">
    <property type="term" value="C:outer membrane-bounded periplasmic space"/>
    <property type="evidence" value="ECO:0007669"/>
    <property type="project" value="TreeGrafter"/>
</dbReference>
<comment type="subcellular location">
    <subcellularLocation>
        <location evidence="1">Cell envelope</location>
    </subcellularLocation>
</comment>
<feature type="domain" description="Fe/B12 periplasmic-binding" evidence="7">
    <location>
        <begin position="56"/>
        <end position="308"/>
    </location>
</feature>
<name>A0A2A6KG19_9HYPH</name>
<keyword evidence="4" id="KW-0408">Iron</keyword>
<evidence type="ECO:0000259" key="7">
    <source>
        <dbReference type="PROSITE" id="PS50983"/>
    </source>
</evidence>